<organism evidence="2 3">
    <name type="scientific">Lolliginicoccus lacisalsi</name>
    <dbReference type="NCBI Taxonomy" id="2742202"/>
    <lineage>
        <taxon>Bacteria</taxon>
        <taxon>Bacillati</taxon>
        <taxon>Actinomycetota</taxon>
        <taxon>Actinomycetes</taxon>
        <taxon>Mycobacteriales</taxon>
        <taxon>Hoyosellaceae</taxon>
        <taxon>Lolliginicoccus</taxon>
    </lineage>
</organism>
<evidence type="ECO:0000259" key="1">
    <source>
        <dbReference type="Pfam" id="PF21780"/>
    </source>
</evidence>
<feature type="domain" description="DUF6875" evidence="1">
    <location>
        <begin position="39"/>
        <end position="210"/>
    </location>
</feature>
<accession>A0A927JEL3</accession>
<dbReference type="EMBL" id="JACYWE010000007">
    <property type="protein sequence ID" value="MBD8507182.1"/>
    <property type="molecule type" value="Genomic_DNA"/>
</dbReference>
<evidence type="ECO:0000313" key="3">
    <source>
        <dbReference type="Proteomes" id="UP000642993"/>
    </source>
</evidence>
<comment type="caution">
    <text evidence="2">The sequence shown here is derived from an EMBL/GenBank/DDBJ whole genome shotgun (WGS) entry which is preliminary data.</text>
</comment>
<reference evidence="2" key="1">
    <citation type="submission" date="2020-09" db="EMBL/GenBank/DDBJ databases">
        <title>Hoyosella lacisalsi sp. nov., a halotolerant actinobacterium isolated from soil of Lake Gudzhirganskoe.</title>
        <authorList>
            <person name="Yang Q."/>
            <person name="Guo P.Y."/>
            <person name="Liu S.W."/>
            <person name="Li F.N."/>
            <person name="Sun C.H."/>
        </authorList>
    </citation>
    <scope>NUCLEOTIDE SEQUENCE</scope>
    <source>
        <strain evidence="2">G463</strain>
    </source>
</reference>
<name>A0A927JEL3_9ACTN</name>
<proteinExistence type="predicted"/>
<dbReference type="InterPro" id="IPR049240">
    <property type="entry name" value="DUF6875"/>
</dbReference>
<keyword evidence="3" id="KW-1185">Reference proteome</keyword>
<dbReference type="AlphaFoldDB" id="A0A927JEL3"/>
<dbReference type="Proteomes" id="UP000642993">
    <property type="component" value="Unassembled WGS sequence"/>
</dbReference>
<dbReference type="RefSeq" id="WP_192039649.1">
    <property type="nucleotide sequence ID" value="NZ_JACYWE010000007.1"/>
</dbReference>
<sequence>MAKGGVMTRADRDSRSHLELGLVNLSDPGAVRDEPALVELDGWVRSFLTRPHADLGRSGPVCPFTVPSLSRKLLWAGVVRGSALSEEDISLAVEKLVDDFARIGPVDGGRALYKAAMVVFPDLTDYSLIDRVQQARKPQAVAGGLMLGQFYPGCAEPGLWNEHFRPLECPLPMLALRHMVPSDLPFLDADAAWMESYLKRFAPTVPLQVRATMVQRLVRPREPRGE</sequence>
<dbReference type="Pfam" id="PF21780">
    <property type="entry name" value="DUF6875"/>
    <property type="match status" value="1"/>
</dbReference>
<gene>
    <name evidence="2" type="ORF">HT102_11865</name>
</gene>
<protein>
    <recommendedName>
        <fullName evidence="1">DUF6875 domain-containing protein</fullName>
    </recommendedName>
</protein>
<evidence type="ECO:0000313" key="2">
    <source>
        <dbReference type="EMBL" id="MBD8507182.1"/>
    </source>
</evidence>